<keyword evidence="4" id="KW-0812">Transmembrane</keyword>
<dbReference type="PRINTS" id="PR00834">
    <property type="entry name" value="PROTEASES2C"/>
</dbReference>
<dbReference type="InterPro" id="IPR001478">
    <property type="entry name" value="PDZ"/>
</dbReference>
<dbReference type="AlphaFoldDB" id="A0A2M7QBL2"/>
<proteinExistence type="inferred from homology"/>
<feature type="transmembrane region" description="Helical" evidence="4">
    <location>
        <begin position="60"/>
        <end position="81"/>
    </location>
</feature>
<keyword evidence="2" id="KW-0645">Protease</keyword>
<evidence type="ECO:0000313" key="7">
    <source>
        <dbReference type="Proteomes" id="UP000230973"/>
    </source>
</evidence>
<evidence type="ECO:0000256" key="1">
    <source>
        <dbReference type="ARBA" id="ARBA00010541"/>
    </source>
</evidence>
<organism evidence="6 7">
    <name type="scientific">Candidatus Uhrbacteria bacterium CG_4_10_14_0_8_um_filter_58_22</name>
    <dbReference type="NCBI Taxonomy" id="1975029"/>
    <lineage>
        <taxon>Bacteria</taxon>
        <taxon>Candidatus Uhriibacteriota</taxon>
    </lineage>
</organism>
<dbReference type="SMART" id="SM00228">
    <property type="entry name" value="PDZ"/>
    <property type="match status" value="1"/>
</dbReference>
<dbReference type="GO" id="GO:0006508">
    <property type="term" value="P:proteolysis"/>
    <property type="evidence" value="ECO:0007669"/>
    <property type="project" value="UniProtKB-KW"/>
</dbReference>
<dbReference type="Proteomes" id="UP000230973">
    <property type="component" value="Unassembled WGS sequence"/>
</dbReference>
<name>A0A2M7QBL2_9BACT</name>
<dbReference type="Gene3D" id="2.40.10.10">
    <property type="entry name" value="Trypsin-like serine proteases"/>
    <property type="match status" value="2"/>
</dbReference>
<dbReference type="InterPro" id="IPR036034">
    <property type="entry name" value="PDZ_sf"/>
</dbReference>
<keyword evidence="4" id="KW-1133">Transmembrane helix</keyword>
<evidence type="ECO:0000256" key="3">
    <source>
        <dbReference type="ARBA" id="ARBA00022801"/>
    </source>
</evidence>
<comment type="caution">
    <text evidence="6">The sequence shown here is derived from an EMBL/GenBank/DDBJ whole genome shotgun (WGS) entry which is preliminary data.</text>
</comment>
<protein>
    <recommendedName>
        <fullName evidence="5">PDZ domain-containing protein</fullName>
    </recommendedName>
</protein>
<dbReference type="PANTHER" id="PTHR43343">
    <property type="entry name" value="PEPTIDASE S12"/>
    <property type="match status" value="1"/>
</dbReference>
<dbReference type="Pfam" id="PF13180">
    <property type="entry name" value="PDZ_2"/>
    <property type="match status" value="1"/>
</dbReference>
<dbReference type="GO" id="GO:0004252">
    <property type="term" value="F:serine-type endopeptidase activity"/>
    <property type="evidence" value="ECO:0007669"/>
    <property type="project" value="InterPro"/>
</dbReference>
<evidence type="ECO:0000313" key="6">
    <source>
        <dbReference type="EMBL" id="PIY63250.1"/>
    </source>
</evidence>
<keyword evidence="4" id="KW-0472">Membrane</keyword>
<dbReference type="PANTHER" id="PTHR43343:SF3">
    <property type="entry name" value="PROTEASE DO-LIKE 8, CHLOROPLASTIC"/>
    <property type="match status" value="1"/>
</dbReference>
<dbReference type="InterPro" id="IPR051201">
    <property type="entry name" value="Chloro_Bact_Ser_Proteases"/>
</dbReference>
<dbReference type="CDD" id="cd06779">
    <property type="entry name" value="cpPDZ_Deg_HtrA-like"/>
    <property type="match status" value="1"/>
</dbReference>
<dbReference type="InterPro" id="IPR009003">
    <property type="entry name" value="Peptidase_S1_PA"/>
</dbReference>
<sequence length="462" mass="49519">MNSVQLILDRLKRQCPRFRADGLDYLETAVVRVYNDKTLIHLSSFRMSEQELTNGRGRPVAMMMVSVILATVFGFSAGLVASRPEVGSLVASYLSSDASSSQPSGDGQTEAMVDPQRIEEARRISAVESVSPAVVSVVVSKDMPVFEQYYSDPFGGVFGNLPGIQIPQMRQKGTERQDVGAGTGFFVSADGLIVTNRHVVADESAEYTVVTSDGEKHTAQVMGRDPSNDLAVLKIDGDSWPFLPFADDEPKVGQSVVAIGYSLGQFSNTVSAGIVSGLSRDITAGDDQGNSEQLYDVIQTDAAINPGNSGGPLLNLDGQVVGMNVAVEQNAQGIGFALPANDIRQVVDSVVETGKISRPFLGLRYLMITEELAKSNQLTVDYGALVVRGDLQTDLAVTPGSPADKAGIVENDIILEVNGERLTAENPLARAIRDLKSGDTVKLKILHRGEETEVEVVLTERE</sequence>
<dbReference type="Gene3D" id="2.30.42.10">
    <property type="match status" value="1"/>
</dbReference>
<accession>A0A2M7QBL2</accession>
<evidence type="ECO:0000256" key="4">
    <source>
        <dbReference type="SAM" id="Phobius"/>
    </source>
</evidence>
<gene>
    <name evidence="6" type="ORF">COY93_01030</name>
</gene>
<dbReference type="InterPro" id="IPR001940">
    <property type="entry name" value="Peptidase_S1C"/>
</dbReference>
<dbReference type="SUPFAM" id="SSF50494">
    <property type="entry name" value="Trypsin-like serine proteases"/>
    <property type="match status" value="1"/>
</dbReference>
<evidence type="ECO:0000259" key="5">
    <source>
        <dbReference type="SMART" id="SM00228"/>
    </source>
</evidence>
<feature type="domain" description="PDZ" evidence="5">
    <location>
        <begin position="380"/>
        <end position="449"/>
    </location>
</feature>
<dbReference type="EMBL" id="PFLC01000011">
    <property type="protein sequence ID" value="PIY63250.1"/>
    <property type="molecule type" value="Genomic_DNA"/>
</dbReference>
<evidence type="ECO:0000256" key="2">
    <source>
        <dbReference type="ARBA" id="ARBA00022670"/>
    </source>
</evidence>
<keyword evidence="3" id="KW-0378">Hydrolase</keyword>
<reference evidence="7" key="1">
    <citation type="submission" date="2017-09" db="EMBL/GenBank/DDBJ databases">
        <title>Depth-based differentiation of microbial function through sediment-hosted aquifers and enrichment of novel symbionts in the deep terrestrial subsurface.</title>
        <authorList>
            <person name="Probst A.J."/>
            <person name="Ladd B."/>
            <person name="Jarett J.K."/>
            <person name="Geller-Mcgrath D.E."/>
            <person name="Sieber C.M.K."/>
            <person name="Emerson J.B."/>
            <person name="Anantharaman K."/>
            <person name="Thomas B.C."/>
            <person name="Malmstrom R."/>
            <person name="Stieglmeier M."/>
            <person name="Klingl A."/>
            <person name="Woyke T."/>
            <person name="Ryan C.M."/>
            <person name="Banfield J.F."/>
        </authorList>
    </citation>
    <scope>NUCLEOTIDE SEQUENCE [LARGE SCALE GENOMIC DNA]</scope>
</reference>
<dbReference type="SUPFAM" id="SSF50156">
    <property type="entry name" value="PDZ domain-like"/>
    <property type="match status" value="1"/>
</dbReference>
<dbReference type="InterPro" id="IPR043504">
    <property type="entry name" value="Peptidase_S1_PA_chymotrypsin"/>
</dbReference>
<dbReference type="Pfam" id="PF13365">
    <property type="entry name" value="Trypsin_2"/>
    <property type="match status" value="1"/>
</dbReference>
<comment type="similarity">
    <text evidence="1">Belongs to the peptidase S1C family.</text>
</comment>